<dbReference type="AlphaFoldDB" id="A0A2S0HZZ0"/>
<reference evidence="2 3" key="1">
    <citation type="submission" date="2018-02" db="EMBL/GenBank/DDBJ databases">
        <title>Genomic analysis of the strain RR4-38 isolated from a seawater recirculating aquaculture system.</title>
        <authorList>
            <person name="Kim Y.-S."/>
            <person name="Jang Y.H."/>
            <person name="Kim K.-H."/>
        </authorList>
    </citation>
    <scope>NUCLEOTIDE SEQUENCE [LARGE SCALE GENOMIC DNA]</scope>
    <source>
        <strain evidence="2 3">RR4-38</strain>
    </source>
</reference>
<organism evidence="2 3">
    <name type="scientific">Pukyongia salina</name>
    <dbReference type="NCBI Taxonomy" id="2094025"/>
    <lineage>
        <taxon>Bacteria</taxon>
        <taxon>Pseudomonadati</taxon>
        <taxon>Bacteroidota</taxon>
        <taxon>Flavobacteriia</taxon>
        <taxon>Flavobacteriales</taxon>
        <taxon>Flavobacteriaceae</taxon>
        <taxon>Pukyongia</taxon>
    </lineage>
</organism>
<dbReference type="OrthoDB" id="822590at2"/>
<keyword evidence="3" id="KW-1185">Reference proteome</keyword>
<gene>
    <name evidence="2" type="ORF">C5O00_13890</name>
</gene>
<evidence type="ECO:0000313" key="2">
    <source>
        <dbReference type="EMBL" id="AVI52186.1"/>
    </source>
</evidence>
<proteinExistence type="predicted"/>
<keyword evidence="1" id="KW-0812">Transmembrane</keyword>
<protein>
    <submittedName>
        <fullName evidence="2">Uncharacterized protein</fullName>
    </submittedName>
</protein>
<dbReference type="EMBL" id="CP027062">
    <property type="protein sequence ID" value="AVI52186.1"/>
    <property type="molecule type" value="Genomic_DNA"/>
</dbReference>
<dbReference type="Pfam" id="PF19578">
    <property type="entry name" value="DUF6090"/>
    <property type="match status" value="1"/>
</dbReference>
<feature type="transmembrane region" description="Helical" evidence="1">
    <location>
        <begin position="21"/>
        <end position="42"/>
    </location>
</feature>
<dbReference type="InterPro" id="IPR045749">
    <property type="entry name" value="DUF6090"/>
</dbReference>
<dbReference type="Proteomes" id="UP000238442">
    <property type="component" value="Chromosome"/>
</dbReference>
<sequence>MIKFFRRIRQKLLTENKFSKYFLYAIGEIVLVVIGILIALQINNANEERKTRRAERSYLVRLVEDLEENKGLWSERYTIEENRLKAANAFINYSFNEDKDAIKNVIPYFNSVSTWEDLHINQVTFKEMVSSGNFDLISNDSIKFKLQNLEKTYQTILNRWDTTKKNLLEVLSDIIIKKVNFLYSYPIDPSHKQILSKNFTQAEKEYYFSEIMKQFKVLFDDPLFMNIMTLINTNAPLDLKEYKQAEEQVTELINLIKADLKTDN</sequence>
<evidence type="ECO:0000313" key="3">
    <source>
        <dbReference type="Proteomes" id="UP000238442"/>
    </source>
</evidence>
<name>A0A2S0HZZ0_9FLAO</name>
<evidence type="ECO:0000256" key="1">
    <source>
        <dbReference type="SAM" id="Phobius"/>
    </source>
</evidence>
<dbReference type="RefSeq" id="WP_105217426.1">
    <property type="nucleotide sequence ID" value="NZ_CP027062.1"/>
</dbReference>
<dbReference type="KEGG" id="aue:C5O00_13890"/>
<keyword evidence="1" id="KW-1133">Transmembrane helix</keyword>
<keyword evidence="1" id="KW-0472">Membrane</keyword>
<accession>A0A2S0HZZ0</accession>